<reference evidence="13" key="2">
    <citation type="submission" date="2020-02" db="EMBL/GenBank/DDBJ databases">
        <title>Esox lucius (northern pike) genome, fEsoLuc1, primary haplotype.</title>
        <authorList>
            <person name="Myers G."/>
            <person name="Karagic N."/>
            <person name="Meyer A."/>
            <person name="Pippel M."/>
            <person name="Reichard M."/>
            <person name="Winkler S."/>
            <person name="Tracey A."/>
            <person name="Sims Y."/>
            <person name="Howe K."/>
            <person name="Rhie A."/>
            <person name="Formenti G."/>
            <person name="Durbin R."/>
            <person name="Fedrigo O."/>
            <person name="Jarvis E.D."/>
        </authorList>
    </citation>
    <scope>NUCLEOTIDE SEQUENCE [LARGE SCALE GENOMIC DNA]</scope>
</reference>
<feature type="compositionally biased region" description="Low complexity" evidence="8">
    <location>
        <begin position="177"/>
        <end position="186"/>
    </location>
</feature>
<dbReference type="Pfam" id="PF03172">
    <property type="entry name" value="HSR"/>
    <property type="match status" value="1"/>
</dbReference>
<dbReference type="InterPro" id="IPR043563">
    <property type="entry name" value="Sp110/Sp140/Sp140L-like"/>
</dbReference>
<dbReference type="PROSITE" id="PS51414">
    <property type="entry name" value="HSR"/>
    <property type="match status" value="1"/>
</dbReference>
<dbReference type="Gene3D" id="3.10.390.10">
    <property type="entry name" value="SAND domain-like"/>
    <property type="match status" value="2"/>
</dbReference>
<evidence type="ECO:0008006" key="15">
    <source>
        <dbReference type="Google" id="ProtNLM"/>
    </source>
</evidence>
<evidence type="ECO:0000256" key="4">
    <source>
        <dbReference type="ARBA" id="ARBA00022833"/>
    </source>
</evidence>
<evidence type="ECO:0000256" key="8">
    <source>
        <dbReference type="SAM" id="MobiDB-lite"/>
    </source>
</evidence>
<reference evidence="13" key="3">
    <citation type="submission" date="2025-08" db="UniProtKB">
        <authorList>
            <consortium name="Ensembl"/>
        </authorList>
    </citation>
    <scope>IDENTIFICATION</scope>
</reference>
<dbReference type="CDD" id="cd15541">
    <property type="entry name" value="PHD_TIF1_like"/>
    <property type="match status" value="1"/>
</dbReference>
<feature type="domain" description="SAND" evidence="11">
    <location>
        <begin position="203"/>
        <end position="286"/>
    </location>
</feature>
<dbReference type="GO" id="GO:0008270">
    <property type="term" value="F:zinc ion binding"/>
    <property type="evidence" value="ECO:0007669"/>
    <property type="project" value="UniProtKB-KW"/>
</dbReference>
<evidence type="ECO:0000259" key="10">
    <source>
        <dbReference type="PROSITE" id="PS50016"/>
    </source>
</evidence>
<dbReference type="Gene3D" id="3.30.40.10">
    <property type="entry name" value="Zinc/RING finger domain, C3HC4 (zinc finger)"/>
    <property type="match status" value="1"/>
</dbReference>
<dbReference type="PRINTS" id="PR00503">
    <property type="entry name" value="BROMODOMAIN"/>
</dbReference>
<evidence type="ECO:0000313" key="13">
    <source>
        <dbReference type="Ensembl" id="ENSELUP00000065650.2"/>
    </source>
</evidence>
<feature type="region of interest" description="Disordered" evidence="8">
    <location>
        <begin position="302"/>
        <end position="356"/>
    </location>
</feature>
<evidence type="ECO:0000259" key="12">
    <source>
        <dbReference type="PROSITE" id="PS51414"/>
    </source>
</evidence>
<keyword evidence="14" id="KW-1185">Reference proteome</keyword>
<dbReference type="AlphaFoldDB" id="A0A6Q2YII6"/>
<dbReference type="PROSITE" id="PS50016">
    <property type="entry name" value="ZF_PHD_2"/>
    <property type="match status" value="1"/>
</dbReference>
<dbReference type="SUPFAM" id="SSF63763">
    <property type="entry name" value="SAND domain-like"/>
    <property type="match status" value="2"/>
</dbReference>
<evidence type="ECO:0000256" key="3">
    <source>
        <dbReference type="ARBA" id="ARBA00022771"/>
    </source>
</evidence>
<dbReference type="InterPro" id="IPR001965">
    <property type="entry name" value="Znf_PHD"/>
</dbReference>
<dbReference type="InterPro" id="IPR004865">
    <property type="entry name" value="HSR_dom"/>
</dbReference>
<feature type="domain" description="SAND" evidence="11">
    <location>
        <begin position="340"/>
        <end position="433"/>
    </location>
</feature>
<sequence length="632" mass="73213">MEKLFAQMDQADFLTDQDPLESLNQEKLLHFFHSRRKQMSCMERPDTFLNQLRVDELIPEEMYQKLKWIKSKEQREKGLYDMLNWLEEKRSDCIQLFWRCVFKDHLLQQYPMLRLLRNSLLDGKESSPHAHTEEEDEKGNKRKISEEGEDDGEEKKTVKKKREMRKGKESSEEEEQPSTSTQSTPSQKKDVHKPVFSSPLKNGETADIWTWPFYKIQLPVTCRDKKATLYRDKLARGEDCIWVDDQWFTPADFEEFGGKNRRKNWKTSIRCEGTTLEKLIQEGHLISPSFKRRKVGKSKRELFASNQSAASSTDSEYEDVQDEDNEELEVEQENEGERGEQTTPAGGGTSPGGSQVVPQKTVFQVTCGVIDGMLHKDRFASGTCGKSIRTEQSWMSPVEFLKGASVMAETSWKKDILCDGNPLSVLIKSKVLIIHPPLCKCKLCDPTAKDLQEQVNDDDCFICRIQGSLICCDECPRSFHQGCHLPNVEDALLGKDFHWVCTFCILRMSLLWRLPSLKTYQEVLNYRTSGRLLECQYLLLFLYHADEDCIFVKDPRVNVRNYSSMIKTPMWLDGVVEKLQNSQYQTVKAFVADVLLIFTNCAAFNRDNSEFREMGESLKDLFEREIRNAFSI</sequence>
<dbReference type="GO" id="GO:0005634">
    <property type="term" value="C:nucleus"/>
    <property type="evidence" value="ECO:0007669"/>
    <property type="project" value="InterPro"/>
</dbReference>
<evidence type="ECO:0000313" key="14">
    <source>
        <dbReference type="Proteomes" id="UP000265140"/>
    </source>
</evidence>
<keyword evidence="3 7" id="KW-0863">Zinc-finger</keyword>
<dbReference type="InterPro" id="IPR010919">
    <property type="entry name" value="SAND-like_dom_sf"/>
</dbReference>
<feature type="compositionally biased region" description="Polar residues" evidence="8">
    <location>
        <begin position="304"/>
        <end position="314"/>
    </location>
</feature>
<dbReference type="InterPro" id="IPR001487">
    <property type="entry name" value="Bromodomain"/>
</dbReference>
<dbReference type="GeneID" id="117595242"/>
<evidence type="ECO:0000256" key="5">
    <source>
        <dbReference type="ARBA" id="ARBA00023117"/>
    </source>
</evidence>
<dbReference type="SMART" id="SM00297">
    <property type="entry name" value="BROMO"/>
    <property type="match status" value="1"/>
</dbReference>
<dbReference type="SMART" id="SM00258">
    <property type="entry name" value="SAND"/>
    <property type="match status" value="2"/>
</dbReference>
<evidence type="ECO:0000256" key="1">
    <source>
        <dbReference type="ARBA" id="ARBA00022553"/>
    </source>
</evidence>
<dbReference type="InterPro" id="IPR036427">
    <property type="entry name" value="Bromodomain-like_sf"/>
</dbReference>
<dbReference type="SUPFAM" id="SSF47370">
    <property type="entry name" value="Bromodomain"/>
    <property type="match status" value="1"/>
</dbReference>
<evidence type="ECO:0000256" key="6">
    <source>
        <dbReference type="PROSITE-ProRule" id="PRU00035"/>
    </source>
</evidence>
<dbReference type="Ensembl" id="ENSELUT00000046538.2">
    <property type="protein sequence ID" value="ENSELUP00000065650.2"/>
    <property type="gene ID" value="ENSELUG00000039805.1"/>
</dbReference>
<dbReference type="SMART" id="SM00249">
    <property type="entry name" value="PHD"/>
    <property type="match status" value="1"/>
</dbReference>
<dbReference type="InterPro" id="IPR013083">
    <property type="entry name" value="Znf_RING/FYVE/PHD"/>
</dbReference>
<feature type="domain" description="PHD-type" evidence="10">
    <location>
        <begin position="457"/>
        <end position="507"/>
    </location>
</feature>
<dbReference type="InterPro" id="IPR011011">
    <property type="entry name" value="Znf_FYVE_PHD"/>
</dbReference>
<evidence type="ECO:0000256" key="2">
    <source>
        <dbReference type="ARBA" id="ARBA00022723"/>
    </source>
</evidence>
<proteinExistence type="predicted"/>
<dbReference type="SUPFAM" id="SSF57903">
    <property type="entry name" value="FYVE/PHD zinc finger"/>
    <property type="match status" value="1"/>
</dbReference>
<dbReference type="InterPro" id="IPR000770">
    <property type="entry name" value="SAND_dom"/>
</dbReference>
<dbReference type="InterPro" id="IPR019787">
    <property type="entry name" value="Znf_PHD-finger"/>
</dbReference>
<dbReference type="Pfam" id="PF01342">
    <property type="entry name" value="SAND"/>
    <property type="match status" value="2"/>
</dbReference>
<dbReference type="GeneTree" id="ENSGT00940000166738"/>
<evidence type="ECO:0000259" key="11">
    <source>
        <dbReference type="PROSITE" id="PS50864"/>
    </source>
</evidence>
<feature type="compositionally biased region" description="Basic and acidic residues" evidence="8">
    <location>
        <begin position="123"/>
        <end position="132"/>
    </location>
</feature>
<name>A0A6Q2YII6_ESOLU</name>
<dbReference type="Proteomes" id="UP000265140">
    <property type="component" value="Chromosome 11"/>
</dbReference>
<feature type="domain" description="HSR" evidence="12">
    <location>
        <begin position="8"/>
        <end position="125"/>
    </location>
</feature>
<dbReference type="PANTHER" id="PTHR46386:SF1">
    <property type="entry name" value="NUCLEAR BODY PROTEIN SP140-LIKE PROTEIN"/>
    <property type="match status" value="1"/>
</dbReference>
<dbReference type="Bgee" id="ENSELUG00000011215">
    <property type="expression patterns" value="Expressed in nose and 14 other cell types or tissues"/>
</dbReference>
<keyword evidence="2" id="KW-0479">Metal-binding</keyword>
<protein>
    <recommendedName>
        <fullName evidence="15">Nuclear body protein SP140-like protein</fullName>
    </recommendedName>
</protein>
<dbReference type="RefSeq" id="XP_034151102.1">
    <property type="nucleotide sequence ID" value="XM_034295211.1"/>
</dbReference>
<feature type="domain" description="Bromo" evidence="9">
    <location>
        <begin position="541"/>
        <end position="612"/>
    </location>
</feature>
<dbReference type="PROSITE" id="PS50864">
    <property type="entry name" value="SAND"/>
    <property type="match status" value="2"/>
</dbReference>
<reference evidence="14" key="1">
    <citation type="journal article" date="2014" name="PLoS ONE">
        <title>The genome and linkage map of the northern pike (Esox lucius): conserved synteny revealed between the salmonid sister group and the Neoteleostei.</title>
        <authorList>
            <person name="Rondeau E.B."/>
            <person name="Minkley D.R."/>
            <person name="Leong J.S."/>
            <person name="Messmer A.M."/>
            <person name="Jantzen J.R."/>
            <person name="von Schalburg K.R."/>
            <person name="Lemon C."/>
            <person name="Bird N.H."/>
            <person name="Koop B.F."/>
        </authorList>
    </citation>
    <scope>NUCLEOTIDE SEQUENCE</scope>
</reference>
<dbReference type="Gene3D" id="1.20.920.10">
    <property type="entry name" value="Bromodomain-like"/>
    <property type="match status" value="1"/>
</dbReference>
<keyword evidence="5 6" id="KW-0103">Bromodomain</keyword>
<accession>A0A6Q2YII6</accession>
<organism evidence="13 14">
    <name type="scientific">Esox lucius</name>
    <name type="common">Northern pike</name>
    <dbReference type="NCBI Taxonomy" id="8010"/>
    <lineage>
        <taxon>Eukaryota</taxon>
        <taxon>Metazoa</taxon>
        <taxon>Chordata</taxon>
        <taxon>Craniata</taxon>
        <taxon>Vertebrata</taxon>
        <taxon>Euteleostomi</taxon>
        <taxon>Actinopterygii</taxon>
        <taxon>Neopterygii</taxon>
        <taxon>Teleostei</taxon>
        <taxon>Protacanthopterygii</taxon>
        <taxon>Esociformes</taxon>
        <taxon>Esocidae</taxon>
        <taxon>Esox</taxon>
    </lineage>
</organism>
<dbReference type="PROSITE" id="PS50014">
    <property type="entry name" value="BROMODOMAIN_2"/>
    <property type="match status" value="1"/>
</dbReference>
<feature type="region of interest" description="Disordered" evidence="8">
    <location>
        <begin position="123"/>
        <end position="198"/>
    </location>
</feature>
<evidence type="ECO:0000259" key="9">
    <source>
        <dbReference type="PROSITE" id="PS50014"/>
    </source>
</evidence>
<dbReference type="PANTHER" id="PTHR46386">
    <property type="entry name" value="NUCLEAR BODY PROTEIN SP140"/>
    <property type="match status" value="1"/>
</dbReference>
<feature type="compositionally biased region" description="Acidic residues" evidence="8">
    <location>
        <begin position="315"/>
        <end position="334"/>
    </location>
</feature>
<evidence type="ECO:0000256" key="7">
    <source>
        <dbReference type="PROSITE-ProRule" id="PRU00146"/>
    </source>
</evidence>
<dbReference type="Pfam" id="PF00439">
    <property type="entry name" value="Bromodomain"/>
    <property type="match status" value="1"/>
</dbReference>
<dbReference type="GO" id="GO:0003677">
    <property type="term" value="F:DNA binding"/>
    <property type="evidence" value="ECO:0007669"/>
    <property type="project" value="InterPro"/>
</dbReference>
<keyword evidence="1" id="KW-0597">Phosphoprotein</keyword>
<reference evidence="13" key="4">
    <citation type="submission" date="2025-09" db="UniProtKB">
        <authorList>
            <consortium name="Ensembl"/>
        </authorList>
    </citation>
    <scope>IDENTIFICATION</scope>
</reference>
<dbReference type="Pfam" id="PF00628">
    <property type="entry name" value="PHD"/>
    <property type="match status" value="1"/>
</dbReference>
<keyword evidence="4" id="KW-0862">Zinc</keyword>
<dbReference type="GO" id="GO:0000981">
    <property type="term" value="F:DNA-binding transcription factor activity, RNA polymerase II-specific"/>
    <property type="evidence" value="ECO:0007669"/>
    <property type="project" value="TreeGrafter"/>
</dbReference>